<dbReference type="EMBL" id="JAVMIP010000002">
    <property type="protein sequence ID" value="MDS3859840.1"/>
    <property type="molecule type" value="Genomic_DNA"/>
</dbReference>
<keyword evidence="1" id="KW-0472">Membrane</keyword>
<reference evidence="4" key="1">
    <citation type="submission" date="2023-07" db="EMBL/GenBank/DDBJ databases">
        <authorList>
            <person name="Luz R."/>
            <person name="Cordeiro R."/>
            <person name="Fonseca A."/>
            <person name="Goncalves V."/>
        </authorList>
    </citation>
    <scope>NUCLEOTIDE SEQUENCE [LARGE SCALE GENOMIC DNA]</scope>
    <source>
        <strain evidence="4">BACA0444</strain>
    </source>
</reference>
<keyword evidence="1" id="KW-0812">Transmembrane</keyword>
<dbReference type="InterPro" id="IPR025646">
    <property type="entry name" value="DUF4350"/>
</dbReference>
<sequence length="392" mass="43787">MSQAANLPRPKNASRQIFVWLFGLGVLLVVALMIMALAPSGKAGSSLDRSPWGSREFFQYLQEQGTQTSSVQRWQRAYKNLSGRNQVLFQITDQQRWQDPWSLDPDIEKWLAQGNTLIRFTWGGTVRSPTSQTRLSTPQGPVAVDTRRRMNVADESENVDLGPAITVLGDDAGAVAWSVKTKAGGKIFGVYPWLVANAYSGLNSANFAYFAALAQAKGEKIWFDEWLHGYRIKDSEDSSQNSYGSIWDYLRRTPWLLVLIQAIVLGLILLWGKNHRLGPLIQAHEPTQANSEQYIQALSGVLHQAQHHDFVQAQLSQRCRQELAEKLGLRGAWSGHQQIVTDQELAQAWSLHTGEDPGKVLLVLGPVPEKLSEQELLIWLNQVGKILQGLVS</sequence>
<dbReference type="Proteomes" id="UP001268256">
    <property type="component" value="Unassembled WGS sequence"/>
</dbReference>
<protein>
    <submittedName>
        <fullName evidence="3">DUF4350 domain-containing protein</fullName>
    </submittedName>
</protein>
<name>A0AAE4FRT0_9CYAN</name>
<accession>A0AAE4FRT0</accession>
<feature type="transmembrane region" description="Helical" evidence="1">
    <location>
        <begin position="255"/>
        <end position="272"/>
    </location>
</feature>
<evidence type="ECO:0000256" key="1">
    <source>
        <dbReference type="SAM" id="Phobius"/>
    </source>
</evidence>
<gene>
    <name evidence="3" type="ORF">RIF25_03365</name>
</gene>
<organism evidence="3 4">
    <name type="scientific">Pseudocalidococcus azoricus BACA0444</name>
    <dbReference type="NCBI Taxonomy" id="2918990"/>
    <lineage>
        <taxon>Bacteria</taxon>
        <taxon>Bacillati</taxon>
        <taxon>Cyanobacteriota</taxon>
        <taxon>Cyanophyceae</taxon>
        <taxon>Acaryochloridales</taxon>
        <taxon>Thermosynechococcaceae</taxon>
        <taxon>Pseudocalidococcus</taxon>
        <taxon>Pseudocalidococcus azoricus</taxon>
    </lineage>
</organism>
<evidence type="ECO:0000259" key="2">
    <source>
        <dbReference type="Pfam" id="PF14258"/>
    </source>
</evidence>
<evidence type="ECO:0000313" key="3">
    <source>
        <dbReference type="EMBL" id="MDS3859840.1"/>
    </source>
</evidence>
<dbReference type="RefSeq" id="WP_322877143.1">
    <property type="nucleotide sequence ID" value="NZ_JAVMIP010000002.1"/>
</dbReference>
<comment type="caution">
    <text evidence="3">The sequence shown here is derived from an EMBL/GenBank/DDBJ whole genome shotgun (WGS) entry which is preliminary data.</text>
</comment>
<feature type="domain" description="DUF4350" evidence="2">
    <location>
        <begin position="47"/>
        <end position="213"/>
    </location>
</feature>
<dbReference type="AlphaFoldDB" id="A0AAE4FRT0"/>
<feature type="transmembrane region" description="Helical" evidence="1">
    <location>
        <begin position="17"/>
        <end position="38"/>
    </location>
</feature>
<keyword evidence="4" id="KW-1185">Reference proteome</keyword>
<keyword evidence="1" id="KW-1133">Transmembrane helix</keyword>
<evidence type="ECO:0000313" key="4">
    <source>
        <dbReference type="Proteomes" id="UP001268256"/>
    </source>
</evidence>
<proteinExistence type="predicted"/>
<dbReference type="Pfam" id="PF14258">
    <property type="entry name" value="DUF4350"/>
    <property type="match status" value="1"/>
</dbReference>